<dbReference type="InterPro" id="IPR033749">
    <property type="entry name" value="Polyprenyl_synt_CS"/>
</dbReference>
<dbReference type="SFLD" id="SFLDS00005">
    <property type="entry name" value="Isoprenoid_Synthase_Type_I"/>
    <property type="match status" value="1"/>
</dbReference>
<evidence type="ECO:0000256" key="2">
    <source>
        <dbReference type="ARBA" id="ARBA00006706"/>
    </source>
</evidence>
<reference evidence="7 8" key="1">
    <citation type="submission" date="2019-08" db="EMBL/GenBank/DDBJ databases">
        <authorList>
            <person name="Guy L."/>
        </authorList>
    </citation>
    <scope>NUCLEOTIDE SEQUENCE [LARGE SCALE GENOMIC DNA]</scope>
    <source>
        <strain evidence="7 8">SGT-108</strain>
    </source>
</reference>
<dbReference type="GO" id="GO:0008299">
    <property type="term" value="P:isoprenoid biosynthetic process"/>
    <property type="evidence" value="ECO:0007669"/>
    <property type="project" value="InterPro"/>
</dbReference>
<keyword evidence="8" id="KW-1185">Reference proteome</keyword>
<evidence type="ECO:0000256" key="6">
    <source>
        <dbReference type="RuleBase" id="RU004466"/>
    </source>
</evidence>
<comment type="similarity">
    <text evidence="2 6">Belongs to the FPP/GGPP synthase family.</text>
</comment>
<dbReference type="OrthoDB" id="9805316at2"/>
<dbReference type="Gene3D" id="1.10.600.10">
    <property type="entry name" value="Farnesyl Diphosphate Synthase"/>
    <property type="match status" value="1"/>
</dbReference>
<dbReference type="PANTHER" id="PTHR12001">
    <property type="entry name" value="GERANYLGERANYL PYROPHOSPHATE SYNTHASE"/>
    <property type="match status" value="1"/>
</dbReference>
<accession>A0A5E4PIN7</accession>
<dbReference type="PROSITE" id="PS00723">
    <property type="entry name" value="POLYPRENYL_SYNTHASE_1"/>
    <property type="match status" value="1"/>
</dbReference>
<evidence type="ECO:0000313" key="7">
    <source>
        <dbReference type="EMBL" id="VVC76318.1"/>
    </source>
</evidence>
<dbReference type="Proteomes" id="UP000324194">
    <property type="component" value="Chromosome 1"/>
</dbReference>
<dbReference type="AlphaFoldDB" id="A0A5E4PIN7"/>
<protein>
    <submittedName>
        <fullName evidence="7">Octaprenyl-diphosphate synthase</fullName>
    </submittedName>
</protein>
<name>A0A5E4PIN7_9COXI</name>
<dbReference type="InterPro" id="IPR000092">
    <property type="entry name" value="Polyprenyl_synt"/>
</dbReference>
<keyword evidence="5" id="KW-0460">Magnesium</keyword>
<dbReference type="KEGG" id="asip:AQUSIP_16280"/>
<dbReference type="CDD" id="cd00685">
    <property type="entry name" value="Trans_IPPS_HT"/>
    <property type="match status" value="1"/>
</dbReference>
<dbReference type="SUPFAM" id="SSF48576">
    <property type="entry name" value="Terpenoid synthases"/>
    <property type="match status" value="1"/>
</dbReference>
<dbReference type="GO" id="GO:0004659">
    <property type="term" value="F:prenyltransferase activity"/>
    <property type="evidence" value="ECO:0007669"/>
    <property type="project" value="InterPro"/>
</dbReference>
<evidence type="ECO:0000256" key="5">
    <source>
        <dbReference type="ARBA" id="ARBA00022842"/>
    </source>
</evidence>
<keyword evidence="3 6" id="KW-0808">Transferase</keyword>
<keyword evidence="4" id="KW-0479">Metal-binding</keyword>
<dbReference type="InterPro" id="IPR008949">
    <property type="entry name" value="Isoprenoid_synthase_dom_sf"/>
</dbReference>
<dbReference type="RefSeq" id="WP_148339541.1">
    <property type="nucleotide sequence ID" value="NZ_LR699119.1"/>
</dbReference>
<dbReference type="GO" id="GO:0046872">
    <property type="term" value="F:metal ion binding"/>
    <property type="evidence" value="ECO:0007669"/>
    <property type="project" value="UniProtKB-KW"/>
</dbReference>
<organism evidence="7 8">
    <name type="scientific">Aquicella siphonis</name>
    <dbReference type="NCBI Taxonomy" id="254247"/>
    <lineage>
        <taxon>Bacteria</taxon>
        <taxon>Pseudomonadati</taxon>
        <taxon>Pseudomonadota</taxon>
        <taxon>Gammaproteobacteria</taxon>
        <taxon>Legionellales</taxon>
        <taxon>Coxiellaceae</taxon>
        <taxon>Aquicella</taxon>
    </lineage>
</organism>
<dbReference type="EMBL" id="LR699119">
    <property type="protein sequence ID" value="VVC76318.1"/>
    <property type="molecule type" value="Genomic_DNA"/>
</dbReference>
<sequence length="322" mass="35510">MPLESIRSLVSEDLQSTDRFIISRLESNIPMVKDVIEYVLTCGGKRVRPLVLLLSARALNHQGQKHIDLAAVIELIHTATLLHDDVVDDSTLRRGHKTANTIWGNDTSVLVGDFLYSRAFQIVVDIKHDTVLDIFAKATPFIAEGEILQLVNCNNPDTTEQFYFDVIERKTAKLFEIAAQLGATLSTESAAHIEAMRLFGLHLGLAYQLIDDALDYSQSVKETGKNVGQDISEGKTTLPLIHAMRMSKGADLELMRNAIQTGTSKNLDKILGIIESTDAIKYTAATAKQHALKAKEALSAISASPYRQALETLSDFVVSRTY</sequence>
<dbReference type="PANTHER" id="PTHR12001:SF69">
    <property type="entry name" value="ALL TRANS-POLYPRENYL-DIPHOSPHATE SYNTHASE PDSS1"/>
    <property type="match status" value="1"/>
</dbReference>
<gene>
    <name evidence="7" type="primary">ispB</name>
    <name evidence="7" type="ORF">AQUSIP_16280</name>
</gene>
<comment type="cofactor">
    <cofactor evidence="1">
        <name>Mg(2+)</name>
        <dbReference type="ChEBI" id="CHEBI:18420"/>
    </cofactor>
</comment>
<evidence type="ECO:0000256" key="1">
    <source>
        <dbReference type="ARBA" id="ARBA00001946"/>
    </source>
</evidence>
<dbReference type="Pfam" id="PF00348">
    <property type="entry name" value="polyprenyl_synt"/>
    <property type="match status" value="1"/>
</dbReference>
<proteinExistence type="inferred from homology"/>
<evidence type="ECO:0000313" key="8">
    <source>
        <dbReference type="Proteomes" id="UP000324194"/>
    </source>
</evidence>
<evidence type="ECO:0000256" key="3">
    <source>
        <dbReference type="ARBA" id="ARBA00022679"/>
    </source>
</evidence>
<evidence type="ECO:0000256" key="4">
    <source>
        <dbReference type="ARBA" id="ARBA00022723"/>
    </source>
</evidence>